<dbReference type="SUPFAM" id="SSF57667">
    <property type="entry name" value="beta-beta-alpha zinc fingers"/>
    <property type="match status" value="1"/>
</dbReference>
<dbReference type="PROSITE" id="PS00028">
    <property type="entry name" value="ZINC_FINGER_C2H2_1"/>
    <property type="match status" value="1"/>
</dbReference>
<proteinExistence type="predicted"/>
<dbReference type="Gene3D" id="3.30.160.60">
    <property type="entry name" value="Classic Zinc Finger"/>
    <property type="match status" value="1"/>
</dbReference>
<protein>
    <recommendedName>
        <fullName evidence="1">C2H2-type domain-containing protein</fullName>
    </recommendedName>
</protein>
<evidence type="ECO:0000259" key="1">
    <source>
        <dbReference type="PROSITE" id="PS50157"/>
    </source>
</evidence>
<dbReference type="FunFam" id="3.30.160.60:FF:000630">
    <property type="entry name" value="Zinc finger protein 180"/>
    <property type="match status" value="1"/>
</dbReference>
<organism evidence="2">
    <name type="scientific">viral metagenome</name>
    <dbReference type="NCBI Taxonomy" id="1070528"/>
    <lineage>
        <taxon>unclassified sequences</taxon>
        <taxon>metagenomes</taxon>
        <taxon>organismal metagenomes</taxon>
    </lineage>
</organism>
<dbReference type="PROSITE" id="PS50157">
    <property type="entry name" value="ZINC_FINGER_C2H2_2"/>
    <property type="match status" value="1"/>
</dbReference>
<dbReference type="InterPro" id="IPR036236">
    <property type="entry name" value="Znf_C2H2_sf"/>
</dbReference>
<accession>A0A6C0C6Y8</accession>
<evidence type="ECO:0000313" key="2">
    <source>
        <dbReference type="EMBL" id="QHS99283.1"/>
    </source>
</evidence>
<sequence length="174" mass="20155">MVNPSTKYYRNNRTTKKVIHCCSHCDYSTTNTRIQLINHVNAKHVLEKDRPYQCEHCDRGFAQKAHLSSHLQIEHDISQPTLKVISVSYIIETTDKMPRSTKTKARRQYYVDNSVINTVDINNMVHEYLPGVYIKKHDIHYDALKGFITLSKCQLHASTNNQRCITIPKLIIAS</sequence>
<reference evidence="2" key="1">
    <citation type="journal article" date="2020" name="Nature">
        <title>Giant virus diversity and host interactions through global metagenomics.</title>
        <authorList>
            <person name="Schulz F."/>
            <person name="Roux S."/>
            <person name="Paez-Espino D."/>
            <person name="Jungbluth S."/>
            <person name="Walsh D.A."/>
            <person name="Denef V.J."/>
            <person name="McMahon K.D."/>
            <person name="Konstantinidis K.T."/>
            <person name="Eloe-Fadrosh E.A."/>
            <person name="Kyrpides N.C."/>
            <person name="Woyke T."/>
        </authorList>
    </citation>
    <scope>NUCLEOTIDE SEQUENCE</scope>
    <source>
        <strain evidence="2">GVMAG-M-3300020185-33</strain>
    </source>
</reference>
<dbReference type="AlphaFoldDB" id="A0A6C0C6Y8"/>
<dbReference type="InterPro" id="IPR013087">
    <property type="entry name" value="Znf_C2H2_type"/>
</dbReference>
<name>A0A6C0C6Y8_9ZZZZ</name>
<dbReference type="SMART" id="SM00355">
    <property type="entry name" value="ZnF_C2H2"/>
    <property type="match status" value="2"/>
</dbReference>
<feature type="domain" description="C2H2-type" evidence="1">
    <location>
        <begin position="52"/>
        <end position="80"/>
    </location>
</feature>
<dbReference type="EMBL" id="MN739337">
    <property type="protein sequence ID" value="QHS99283.1"/>
    <property type="molecule type" value="Genomic_DNA"/>
</dbReference>